<feature type="domain" description="CobB/CobQ-like glutamine amidotransferase" evidence="11">
    <location>
        <begin position="272"/>
        <end position="452"/>
    </location>
</feature>
<dbReference type="EC" id="6.3.5.9" evidence="12"/>
<feature type="domain" description="CobQ/CobB/MinD/ParA nucleotide binding" evidence="10">
    <location>
        <begin position="8"/>
        <end position="184"/>
    </location>
</feature>
<dbReference type="PROSITE" id="PS51274">
    <property type="entry name" value="GATASE_COBBQ"/>
    <property type="match status" value="1"/>
</dbReference>
<evidence type="ECO:0000256" key="1">
    <source>
        <dbReference type="ARBA" id="ARBA00001946"/>
    </source>
</evidence>
<comment type="similarity">
    <text evidence="3">Belongs to the CobB/CobQ family. CobQ subfamily.</text>
</comment>
<dbReference type="Gene3D" id="3.40.50.300">
    <property type="entry name" value="P-loop containing nucleotide triphosphate hydrolases"/>
    <property type="match status" value="1"/>
</dbReference>
<dbReference type="InterPro" id="IPR011698">
    <property type="entry name" value="GATase_3"/>
</dbReference>
<dbReference type="Gene3D" id="3.40.50.880">
    <property type="match status" value="1"/>
</dbReference>
<dbReference type="GO" id="GO:0042242">
    <property type="term" value="F:cobyrinic acid a,c-diamide synthase activity"/>
    <property type="evidence" value="ECO:0007669"/>
    <property type="project" value="UniProtKB-EC"/>
</dbReference>
<dbReference type="CDD" id="cd05388">
    <property type="entry name" value="CobB_N"/>
    <property type="match status" value="1"/>
</dbReference>
<dbReference type="EC" id="6.3.5.11" evidence="12"/>
<dbReference type="Pfam" id="PF01656">
    <property type="entry name" value="CbiA"/>
    <property type="match status" value="1"/>
</dbReference>
<dbReference type="Pfam" id="PF07685">
    <property type="entry name" value="GATase_3"/>
    <property type="match status" value="1"/>
</dbReference>
<dbReference type="EMBL" id="JACHXO010000005">
    <property type="protein sequence ID" value="MBB3195824.1"/>
    <property type="molecule type" value="Genomic_DNA"/>
</dbReference>
<dbReference type="InterPro" id="IPR004484">
    <property type="entry name" value="CbiA/CobB_synth"/>
</dbReference>
<keyword evidence="4" id="KW-0169">Cobalamin biosynthesis</keyword>
<dbReference type="NCBIfam" id="NF002204">
    <property type="entry name" value="PRK01077.1"/>
    <property type="match status" value="1"/>
</dbReference>
<evidence type="ECO:0000313" key="13">
    <source>
        <dbReference type="Proteomes" id="UP000574369"/>
    </source>
</evidence>
<dbReference type="PANTHER" id="PTHR43873:SF1">
    <property type="entry name" value="COBYRINATE A,C-DIAMIDE SYNTHASE"/>
    <property type="match status" value="1"/>
</dbReference>
<reference evidence="12 13" key="1">
    <citation type="submission" date="2020-08" db="EMBL/GenBank/DDBJ databases">
        <title>Genomic Encyclopedia of Type Strains, Phase III (KMG-III): the genomes of soil and plant-associated and newly described type strains.</title>
        <authorList>
            <person name="Whitman W."/>
        </authorList>
    </citation>
    <scope>NUCLEOTIDE SEQUENCE [LARGE SCALE GENOMIC DNA]</scope>
    <source>
        <strain evidence="12 13">CECT 7247</strain>
    </source>
</reference>
<dbReference type="CDD" id="cd03130">
    <property type="entry name" value="GATase1_CobB"/>
    <property type="match status" value="1"/>
</dbReference>
<keyword evidence="13" id="KW-1185">Reference proteome</keyword>
<evidence type="ECO:0000256" key="8">
    <source>
        <dbReference type="ARBA" id="ARBA00022842"/>
    </source>
</evidence>
<keyword evidence="9" id="KW-0315">Glutamine amidotransferase</keyword>
<dbReference type="RefSeq" id="WP_221194004.1">
    <property type="nucleotide sequence ID" value="NZ_JACHXO010000005.1"/>
</dbReference>
<comment type="pathway">
    <text evidence="2">Cofactor biosynthesis; adenosylcobalamin biosynthesis.</text>
</comment>
<dbReference type="InterPro" id="IPR002586">
    <property type="entry name" value="CobQ/CobB/MinD/ParA_Nub-bd_dom"/>
</dbReference>
<evidence type="ECO:0000256" key="9">
    <source>
        <dbReference type="ARBA" id="ARBA00022962"/>
    </source>
</evidence>
<evidence type="ECO:0000259" key="11">
    <source>
        <dbReference type="Pfam" id="PF07685"/>
    </source>
</evidence>
<comment type="cofactor">
    <cofactor evidence="1">
        <name>Mg(2+)</name>
        <dbReference type="ChEBI" id="CHEBI:18420"/>
    </cofactor>
</comment>
<protein>
    <submittedName>
        <fullName evidence="12">Cobyrinic acid a,c-diamide synthase</fullName>
        <ecNumber evidence="12">6.3.5.11</ecNumber>
        <ecNumber evidence="12">6.3.5.9</ecNumber>
    </submittedName>
</protein>
<proteinExistence type="inferred from homology"/>
<evidence type="ECO:0000256" key="3">
    <source>
        <dbReference type="ARBA" id="ARBA00006205"/>
    </source>
</evidence>
<dbReference type="Proteomes" id="UP000574369">
    <property type="component" value="Unassembled WGS sequence"/>
</dbReference>
<dbReference type="GO" id="GO:0043802">
    <property type="term" value="F:hydrogenobyrinic acid a,c-diamide synthase (glutamine-hydrolysing) activity"/>
    <property type="evidence" value="ECO:0007669"/>
    <property type="project" value="UniProtKB-EC"/>
</dbReference>
<dbReference type="InterPro" id="IPR027417">
    <property type="entry name" value="P-loop_NTPase"/>
</dbReference>
<sequence length="470" mass="49271">MTCPTLLISAPASGQGKTSITAAIARSAKRRGLRVRVFKTGPDYLDPMVLSRACGHPVYQLDLFMGGETHCRALLAKAAQEADLVLVEGVMGLFDGAPSSADLAARFGLPVLVVLDASGMAQTFAAVATGLARFRPDVRVAGVVANRVGSAAHARMVGDGLPADLPLVAAVQRQEALSLPERHLGLVQALELDDIDARLDAWADAWEAGEALGAGLQSLTASCQDAAAQAAAVAVAVAEPASEPESRAQSVAAAAVLSSSPSHPKRLEGVSIAVAQDACFSFIYPANLDTLRELGAEVLCFSPLAGDPLPSCDSLWLPGGYPELHAPTLQAHPTFFSSLREHLAARRPLLAECGGMLVLLDQLTDADGHSHAMAGLMPGNARLQARLAALGLQSVDWPEGLLRGHSFHYSTMETPLAPVAVASNPNGGRTAEPLYQQGSLRASYLHHYFPSNPAAIAKFFSPYVSLHPWK</sequence>
<evidence type="ECO:0000313" key="12">
    <source>
        <dbReference type="EMBL" id="MBB3195824.1"/>
    </source>
</evidence>
<gene>
    <name evidence="12" type="ORF">FHS28_003230</name>
</gene>
<dbReference type="InterPro" id="IPR029062">
    <property type="entry name" value="Class_I_gatase-like"/>
</dbReference>
<dbReference type="PANTHER" id="PTHR43873">
    <property type="entry name" value="COBYRINATE A,C-DIAMIDE SYNTHASE"/>
    <property type="match status" value="1"/>
</dbReference>
<evidence type="ECO:0000256" key="7">
    <source>
        <dbReference type="ARBA" id="ARBA00022840"/>
    </source>
</evidence>
<dbReference type="SUPFAM" id="SSF52540">
    <property type="entry name" value="P-loop containing nucleoside triphosphate hydrolases"/>
    <property type="match status" value="1"/>
</dbReference>
<evidence type="ECO:0000256" key="6">
    <source>
        <dbReference type="ARBA" id="ARBA00022741"/>
    </source>
</evidence>
<dbReference type="SUPFAM" id="SSF52317">
    <property type="entry name" value="Class I glutamine amidotransferase-like"/>
    <property type="match status" value="1"/>
</dbReference>
<organism evidence="12 13">
    <name type="scientific">Roseateles terrae</name>
    <dbReference type="NCBI Taxonomy" id="431060"/>
    <lineage>
        <taxon>Bacteria</taxon>
        <taxon>Pseudomonadati</taxon>
        <taxon>Pseudomonadota</taxon>
        <taxon>Betaproteobacteria</taxon>
        <taxon>Burkholderiales</taxon>
        <taxon>Sphaerotilaceae</taxon>
        <taxon>Roseateles</taxon>
    </lineage>
</organism>
<name>A0ABR6GX37_9BURK</name>
<comment type="caution">
    <text evidence="12">The sequence shown here is derived from an EMBL/GenBank/DDBJ whole genome shotgun (WGS) entry which is preliminary data.</text>
</comment>
<evidence type="ECO:0000256" key="2">
    <source>
        <dbReference type="ARBA" id="ARBA00004953"/>
    </source>
</evidence>
<evidence type="ECO:0000259" key="10">
    <source>
        <dbReference type="Pfam" id="PF01656"/>
    </source>
</evidence>
<evidence type="ECO:0000256" key="5">
    <source>
        <dbReference type="ARBA" id="ARBA00022598"/>
    </source>
</evidence>
<keyword evidence="5 12" id="KW-0436">Ligase</keyword>
<accession>A0ABR6GX37</accession>
<keyword evidence="7" id="KW-0067">ATP-binding</keyword>
<keyword evidence="8" id="KW-0460">Magnesium</keyword>
<keyword evidence="6" id="KW-0547">Nucleotide-binding</keyword>
<evidence type="ECO:0000256" key="4">
    <source>
        <dbReference type="ARBA" id="ARBA00022573"/>
    </source>
</evidence>